<dbReference type="RefSeq" id="WP_125084051.1">
    <property type="nucleotide sequence ID" value="NZ_CP034248.1"/>
</dbReference>
<evidence type="ECO:0000313" key="3">
    <source>
        <dbReference type="EMBL" id="AZK47880.1"/>
    </source>
</evidence>
<gene>
    <name evidence="3" type="ORF">EIM92_18330</name>
</gene>
<dbReference type="PANTHER" id="PTHR43861">
    <property type="entry name" value="TRANS-ACONITATE 2-METHYLTRANSFERASE-RELATED"/>
    <property type="match status" value="1"/>
</dbReference>
<sequence length="253" mass="28402">MNKPLIESSTTNPDESMSWEHPRVQRYEETIPLKIPGYMLLYEMTERLLRAHLHLSQDSSKLLIVGAGGGQELVTLGNRHKDWTFTGIDPSRSMLEIARRRAAEAGVAHRVSLQEGTIEQLSTQPAFDAATCLLVLHFIHGESNKRKLLQDIADRLEPGAPLFLASINGNPSSAPFSIQMKAWKGHMLDNGISLQEWERFAASIGRESDPIPDYEVLELLEKAGFTQVTHYFGSYLIDAWYVVKSAGEDDERL</sequence>
<keyword evidence="3" id="KW-0808">Transferase</keyword>
<reference evidence="3 4" key="1">
    <citation type="submission" date="2018-11" db="EMBL/GenBank/DDBJ databases">
        <title>Genome sequencing of Paenibacillus lentus DSM25539(T).</title>
        <authorList>
            <person name="Kook J.-K."/>
            <person name="Park S.-N."/>
            <person name="Lim Y.K."/>
        </authorList>
    </citation>
    <scope>NUCLEOTIDE SEQUENCE [LARGE SCALE GENOMIC DNA]</scope>
    <source>
        <strain evidence="3 4">DSM 25539</strain>
    </source>
</reference>
<dbReference type="InterPro" id="IPR029063">
    <property type="entry name" value="SAM-dependent_MTases_sf"/>
</dbReference>
<evidence type="ECO:0000313" key="4">
    <source>
        <dbReference type="Proteomes" id="UP000273145"/>
    </source>
</evidence>
<feature type="region of interest" description="Disordered" evidence="1">
    <location>
        <begin position="1"/>
        <end position="21"/>
    </location>
</feature>
<keyword evidence="4" id="KW-1185">Reference proteome</keyword>
<protein>
    <submittedName>
        <fullName evidence="3">Class I SAM-dependent methyltransferase</fullName>
    </submittedName>
</protein>
<name>A0A3Q8SCY2_9BACL</name>
<evidence type="ECO:0000256" key="1">
    <source>
        <dbReference type="SAM" id="MobiDB-lite"/>
    </source>
</evidence>
<dbReference type="Gene3D" id="3.40.50.150">
    <property type="entry name" value="Vaccinia Virus protein VP39"/>
    <property type="match status" value="1"/>
</dbReference>
<dbReference type="OrthoDB" id="213472at2"/>
<dbReference type="AlphaFoldDB" id="A0A3Q8SCY2"/>
<dbReference type="InterPro" id="IPR013217">
    <property type="entry name" value="Methyltransf_12"/>
</dbReference>
<dbReference type="CDD" id="cd02440">
    <property type="entry name" value="AdoMet_MTases"/>
    <property type="match status" value="1"/>
</dbReference>
<feature type="domain" description="Methyltransferase type 12" evidence="2">
    <location>
        <begin position="63"/>
        <end position="161"/>
    </location>
</feature>
<dbReference type="Pfam" id="PF08242">
    <property type="entry name" value="Methyltransf_12"/>
    <property type="match status" value="1"/>
</dbReference>
<proteinExistence type="predicted"/>
<dbReference type="EMBL" id="CP034248">
    <property type="protein sequence ID" value="AZK47880.1"/>
    <property type="molecule type" value="Genomic_DNA"/>
</dbReference>
<keyword evidence="3" id="KW-0489">Methyltransferase</keyword>
<dbReference type="SUPFAM" id="SSF53335">
    <property type="entry name" value="S-adenosyl-L-methionine-dependent methyltransferases"/>
    <property type="match status" value="1"/>
</dbReference>
<dbReference type="KEGG" id="plen:EIM92_18330"/>
<organism evidence="3 4">
    <name type="scientific">Paenibacillus lentus</name>
    <dbReference type="NCBI Taxonomy" id="1338368"/>
    <lineage>
        <taxon>Bacteria</taxon>
        <taxon>Bacillati</taxon>
        <taxon>Bacillota</taxon>
        <taxon>Bacilli</taxon>
        <taxon>Bacillales</taxon>
        <taxon>Paenibacillaceae</taxon>
        <taxon>Paenibacillus</taxon>
    </lineage>
</organism>
<evidence type="ECO:0000259" key="2">
    <source>
        <dbReference type="Pfam" id="PF08242"/>
    </source>
</evidence>
<dbReference type="GO" id="GO:0008168">
    <property type="term" value="F:methyltransferase activity"/>
    <property type="evidence" value="ECO:0007669"/>
    <property type="project" value="UniProtKB-KW"/>
</dbReference>
<dbReference type="GO" id="GO:0032259">
    <property type="term" value="P:methylation"/>
    <property type="evidence" value="ECO:0007669"/>
    <property type="project" value="UniProtKB-KW"/>
</dbReference>
<dbReference type="Proteomes" id="UP000273145">
    <property type="component" value="Chromosome"/>
</dbReference>
<accession>A0A3Q8SCY2</accession>